<sequence length="171" mass="19598">MSLIGTLPNLEILKLGHYSFLGKIWDTKDHEFQKLKYLQLELPDLEDWNSSYDHFPVLERLVLMNCIVLKAIPFEFSKISTLQEIVVDCCGKNVETSALEIQQEQRDLVCRIPPQPLDDPNPLQTEALLEELLLSASADHHHHHYIMISDSSLQTTMPVITLMPASVFIFN</sequence>
<organism evidence="1 2">
    <name type="scientific">Olea europaea subsp. europaea</name>
    <dbReference type="NCBI Taxonomy" id="158383"/>
    <lineage>
        <taxon>Eukaryota</taxon>
        <taxon>Viridiplantae</taxon>
        <taxon>Streptophyta</taxon>
        <taxon>Embryophyta</taxon>
        <taxon>Tracheophyta</taxon>
        <taxon>Spermatophyta</taxon>
        <taxon>Magnoliopsida</taxon>
        <taxon>eudicotyledons</taxon>
        <taxon>Gunneridae</taxon>
        <taxon>Pentapetalae</taxon>
        <taxon>asterids</taxon>
        <taxon>lamiids</taxon>
        <taxon>Lamiales</taxon>
        <taxon>Oleaceae</taxon>
        <taxon>Oleeae</taxon>
        <taxon>Olea</taxon>
    </lineage>
</organism>
<gene>
    <name evidence="1" type="ORF">OLEA9_A056515</name>
</gene>
<comment type="caution">
    <text evidence="1">The sequence shown here is derived from an EMBL/GenBank/DDBJ whole genome shotgun (WGS) entry which is preliminary data.</text>
</comment>
<dbReference type="Proteomes" id="UP000594638">
    <property type="component" value="Unassembled WGS sequence"/>
</dbReference>
<dbReference type="AlphaFoldDB" id="A0A8S0SIE2"/>
<proteinExistence type="predicted"/>
<name>A0A8S0SIE2_OLEEU</name>
<keyword evidence="2" id="KW-1185">Reference proteome</keyword>
<dbReference type="PANTHER" id="PTHR15140:SF37">
    <property type="entry name" value="UBIQUITIN-LIKE DOMAIN-CONTAINING PROTEIN"/>
    <property type="match status" value="1"/>
</dbReference>
<dbReference type="SUPFAM" id="SSF52047">
    <property type="entry name" value="RNI-like"/>
    <property type="match status" value="1"/>
</dbReference>
<accession>A0A8S0SIE2</accession>
<dbReference type="OrthoDB" id="1699485at2759"/>
<reference evidence="1 2" key="1">
    <citation type="submission" date="2019-12" db="EMBL/GenBank/DDBJ databases">
        <authorList>
            <person name="Alioto T."/>
            <person name="Alioto T."/>
            <person name="Gomez Garrido J."/>
        </authorList>
    </citation>
    <scope>NUCLEOTIDE SEQUENCE [LARGE SCALE GENOMIC DNA]</scope>
</reference>
<evidence type="ECO:0000313" key="2">
    <source>
        <dbReference type="Proteomes" id="UP000594638"/>
    </source>
</evidence>
<evidence type="ECO:0000313" key="1">
    <source>
        <dbReference type="EMBL" id="CAA2992529.1"/>
    </source>
</evidence>
<dbReference type="EMBL" id="CACTIH010005437">
    <property type="protein sequence ID" value="CAA2992529.1"/>
    <property type="molecule type" value="Genomic_DNA"/>
</dbReference>
<protein>
    <submittedName>
        <fullName evidence="1">Uncharacterized protein</fullName>
    </submittedName>
</protein>
<dbReference type="Gene3D" id="3.80.10.10">
    <property type="entry name" value="Ribonuclease Inhibitor"/>
    <property type="match status" value="1"/>
</dbReference>
<dbReference type="Gramene" id="OE9A056515T1">
    <property type="protein sequence ID" value="OE9A056515C1"/>
    <property type="gene ID" value="OE9A056515"/>
</dbReference>
<dbReference type="PANTHER" id="PTHR15140">
    <property type="entry name" value="TUBULIN-SPECIFIC CHAPERONE E"/>
    <property type="match status" value="1"/>
</dbReference>
<dbReference type="InterPro" id="IPR032675">
    <property type="entry name" value="LRR_dom_sf"/>
</dbReference>